<feature type="binding site" evidence="8">
    <location>
        <position position="198"/>
    </location>
    <ligand>
        <name>NAD(+)</name>
        <dbReference type="ChEBI" id="CHEBI:57540"/>
    </ligand>
</feature>
<evidence type="ECO:0000256" key="4">
    <source>
        <dbReference type="ARBA" id="ARBA00023027"/>
    </source>
</evidence>
<dbReference type="InterPro" id="IPR036291">
    <property type="entry name" value="NAD(P)-bd_dom_sf"/>
</dbReference>
<dbReference type="EC" id="1.4.1.1" evidence="2 5"/>
<dbReference type="SMART" id="SM01002">
    <property type="entry name" value="AlaDh_PNT_C"/>
    <property type="match status" value="1"/>
</dbReference>
<keyword evidence="12" id="KW-1185">Reference proteome</keyword>
<dbReference type="PANTHER" id="PTHR42795:SF1">
    <property type="entry name" value="ALANINE DEHYDROGENASE"/>
    <property type="match status" value="1"/>
</dbReference>
<evidence type="ECO:0000256" key="7">
    <source>
        <dbReference type="PIRSR" id="PIRSR000183-2"/>
    </source>
</evidence>
<dbReference type="RefSeq" id="WP_135484754.1">
    <property type="nucleotide sequence ID" value="NZ_SRMF01000012.1"/>
</dbReference>
<feature type="active site" description="Proton donor/acceptor" evidence="6">
    <location>
        <position position="270"/>
    </location>
</feature>
<dbReference type="Pfam" id="PF05222">
    <property type="entry name" value="AlaDh_PNT_N"/>
    <property type="match status" value="1"/>
</dbReference>
<dbReference type="PROSITE" id="PS00837">
    <property type="entry name" value="ALADH_PNT_2"/>
    <property type="match status" value="1"/>
</dbReference>
<evidence type="ECO:0000256" key="6">
    <source>
        <dbReference type="PIRSR" id="PIRSR000183-1"/>
    </source>
</evidence>
<comment type="similarity">
    <text evidence="1 5">Belongs to the AlaDH/PNT family.</text>
</comment>
<evidence type="ECO:0000259" key="10">
    <source>
        <dbReference type="SMART" id="SM01003"/>
    </source>
</evidence>
<dbReference type="Gene3D" id="3.40.50.720">
    <property type="entry name" value="NAD(P)-binding Rossmann-like Domain"/>
    <property type="match status" value="2"/>
</dbReference>
<feature type="domain" description="Alanine dehydrogenase/pyridine nucleotide transhydrogenase NAD(H)-binding" evidence="9">
    <location>
        <begin position="149"/>
        <end position="297"/>
    </location>
</feature>
<sequence>MHIGVPREIKNHEYRVGLTPTAVREVCQHGHQVTMETNAGAAIGYTDADYQAAGAAIAASPRAVFEAAEMIVKVKEPQASERALLTERHTLFTYLHLAPDEPQTAELVDSGAACIAYETVTDSHGRLPLLAPMSEVAGRLSIQAGAHCLEKAMGGRGVLLGGVPGVAPANVTIIGGGVVGQNALAMAVGMGAQVTVLDKNVDTLRHLDQLYGSRITTLFSTLETVEASVVNADLVIGGVLIPGAAAPKIITRDLVSRMNEGSVLVDVAIDQGGCMDTSKPTTHAEPTYVVDGVVHYCVANMPGAVARTSTQALNNVTLPYVLQLADKGARQALQDDPHLLNGLNVCRGQVTNQHVAAARGREFVDPQEALAQL</sequence>
<evidence type="ECO:0000259" key="9">
    <source>
        <dbReference type="SMART" id="SM01002"/>
    </source>
</evidence>
<evidence type="ECO:0000256" key="2">
    <source>
        <dbReference type="ARBA" id="ARBA00012897"/>
    </source>
</evidence>
<accession>A0A4Z0W2M2</accession>
<dbReference type="InterPro" id="IPR007698">
    <property type="entry name" value="AlaDH/PNT_NAD(H)-bd"/>
</dbReference>
<dbReference type="SUPFAM" id="SSF52283">
    <property type="entry name" value="Formate/glycerate dehydrogenase catalytic domain-like"/>
    <property type="match status" value="1"/>
</dbReference>
<feature type="binding site" evidence="8">
    <location>
        <begin position="267"/>
        <end position="270"/>
    </location>
    <ligand>
        <name>NAD(+)</name>
        <dbReference type="ChEBI" id="CHEBI:57540"/>
    </ligand>
</feature>
<feature type="binding site" evidence="8">
    <location>
        <position position="134"/>
    </location>
    <ligand>
        <name>NAD(+)</name>
        <dbReference type="ChEBI" id="CHEBI:57540"/>
    </ligand>
</feature>
<proteinExistence type="inferred from homology"/>
<comment type="caution">
    <text evidence="11">The sequence shown here is derived from an EMBL/GenBank/DDBJ whole genome shotgun (WGS) entry which is preliminary data.</text>
</comment>
<feature type="active site" description="Proton donor/acceptor" evidence="6">
    <location>
        <position position="96"/>
    </location>
</feature>
<dbReference type="PANTHER" id="PTHR42795">
    <property type="entry name" value="ALANINE DEHYDROGENASE"/>
    <property type="match status" value="1"/>
</dbReference>
<dbReference type="EMBL" id="SRMF01000012">
    <property type="protein sequence ID" value="TGG90666.1"/>
    <property type="molecule type" value="Genomic_DNA"/>
</dbReference>
<dbReference type="InterPro" id="IPR008143">
    <property type="entry name" value="Ala_DH/PNT_CS2"/>
</dbReference>
<evidence type="ECO:0000313" key="11">
    <source>
        <dbReference type="EMBL" id="TGG90666.1"/>
    </source>
</evidence>
<keyword evidence="8" id="KW-0547">Nucleotide-binding</keyword>
<feature type="binding site" evidence="7">
    <location>
        <position position="15"/>
    </location>
    <ligand>
        <name>substrate</name>
    </ligand>
</feature>
<dbReference type="FunFam" id="3.40.50.720:FF:000049">
    <property type="entry name" value="Alanine dehydrogenase"/>
    <property type="match status" value="1"/>
</dbReference>
<dbReference type="AlphaFoldDB" id="A0A4Z0W2M2"/>
<evidence type="ECO:0000256" key="5">
    <source>
        <dbReference type="PIRNR" id="PIRNR000183"/>
    </source>
</evidence>
<dbReference type="SUPFAM" id="SSF51735">
    <property type="entry name" value="NAD(P)-binding Rossmann-fold domains"/>
    <property type="match status" value="1"/>
</dbReference>
<organism evidence="11 12">
    <name type="scientific">Natronospirillum operosum</name>
    <dbReference type="NCBI Taxonomy" id="2759953"/>
    <lineage>
        <taxon>Bacteria</taxon>
        <taxon>Pseudomonadati</taxon>
        <taxon>Pseudomonadota</taxon>
        <taxon>Gammaproteobacteria</taxon>
        <taxon>Oceanospirillales</taxon>
        <taxon>Natronospirillaceae</taxon>
        <taxon>Natronospirillum</taxon>
    </lineage>
</organism>
<keyword evidence="3 5" id="KW-0560">Oxidoreductase</keyword>
<dbReference type="Pfam" id="PF01262">
    <property type="entry name" value="AlaDh_PNT_C"/>
    <property type="match status" value="1"/>
</dbReference>
<evidence type="ECO:0000256" key="3">
    <source>
        <dbReference type="ARBA" id="ARBA00023002"/>
    </source>
</evidence>
<dbReference type="PIRSF" id="PIRSF000183">
    <property type="entry name" value="Alanine_dh"/>
    <property type="match status" value="1"/>
</dbReference>
<protein>
    <recommendedName>
        <fullName evidence="2 5">Alanine dehydrogenase</fullName>
        <ecNumber evidence="2 5">1.4.1.1</ecNumber>
    </recommendedName>
</protein>
<dbReference type="InterPro" id="IPR007886">
    <property type="entry name" value="AlaDH/PNT_N"/>
</dbReference>
<dbReference type="CDD" id="cd05305">
    <property type="entry name" value="L-AlaDH"/>
    <property type="match status" value="1"/>
</dbReference>
<feature type="domain" description="Alanine dehydrogenase/pyridine nucleotide transhydrogenase N-terminal" evidence="10">
    <location>
        <begin position="4"/>
        <end position="137"/>
    </location>
</feature>
<dbReference type="GO" id="GO:0000166">
    <property type="term" value="F:nucleotide binding"/>
    <property type="evidence" value="ECO:0007669"/>
    <property type="project" value="UniProtKB-KW"/>
</dbReference>
<dbReference type="GO" id="GO:0000286">
    <property type="term" value="F:alanine dehydrogenase activity"/>
    <property type="evidence" value="ECO:0007669"/>
    <property type="project" value="UniProtKB-UniRule"/>
</dbReference>
<evidence type="ECO:0000256" key="8">
    <source>
        <dbReference type="PIRSR" id="PIRSR000183-3"/>
    </source>
</evidence>
<feature type="binding site" evidence="7">
    <location>
        <position position="75"/>
    </location>
    <ligand>
        <name>substrate</name>
    </ligand>
</feature>
<dbReference type="GO" id="GO:0042853">
    <property type="term" value="P:L-alanine catabolic process"/>
    <property type="evidence" value="ECO:0007669"/>
    <property type="project" value="InterPro"/>
</dbReference>
<feature type="binding site" evidence="8">
    <location>
        <begin position="239"/>
        <end position="240"/>
    </location>
    <ligand>
        <name>NAD(+)</name>
        <dbReference type="ChEBI" id="CHEBI:57540"/>
    </ligand>
</feature>
<evidence type="ECO:0000256" key="1">
    <source>
        <dbReference type="ARBA" id="ARBA00005689"/>
    </source>
</evidence>
<dbReference type="InterPro" id="IPR008141">
    <property type="entry name" value="Ala_DH"/>
</dbReference>
<reference evidence="11 12" key="1">
    <citation type="submission" date="2019-04" db="EMBL/GenBank/DDBJ databases">
        <title>Natronospirillum operosus gen. nov., sp. nov., a haloalkaliphilic satellite isolated from decaying biomass of laboratory culture of cyanobacterium Geitlerinema sp. and proposal of Natronospirillaceae fam. nov. and Saccharospirillaceae fam. nov.</title>
        <authorList>
            <person name="Kevbrin V."/>
            <person name="Boltyanskaya Y."/>
            <person name="Koziaeva V."/>
            <person name="Grouzdev D.S."/>
            <person name="Park M."/>
            <person name="Cho J."/>
        </authorList>
    </citation>
    <scope>NUCLEOTIDE SEQUENCE [LARGE SCALE GENOMIC DNA]</scope>
    <source>
        <strain evidence="11 12">G-116</strain>
    </source>
</reference>
<dbReference type="NCBIfam" id="TIGR00518">
    <property type="entry name" value="alaDH"/>
    <property type="match status" value="1"/>
</dbReference>
<comment type="catalytic activity">
    <reaction evidence="5">
        <text>L-alanine + NAD(+) + H2O = pyruvate + NH4(+) + NADH + H(+)</text>
        <dbReference type="Rhea" id="RHEA:18405"/>
        <dbReference type="ChEBI" id="CHEBI:15361"/>
        <dbReference type="ChEBI" id="CHEBI:15377"/>
        <dbReference type="ChEBI" id="CHEBI:15378"/>
        <dbReference type="ChEBI" id="CHEBI:28938"/>
        <dbReference type="ChEBI" id="CHEBI:57540"/>
        <dbReference type="ChEBI" id="CHEBI:57945"/>
        <dbReference type="ChEBI" id="CHEBI:57972"/>
        <dbReference type="EC" id="1.4.1.1"/>
    </reaction>
</comment>
<dbReference type="SMART" id="SM01003">
    <property type="entry name" value="AlaDh_PNT_N"/>
    <property type="match status" value="1"/>
</dbReference>
<name>A0A4Z0W2M2_9GAMM</name>
<dbReference type="GO" id="GO:0005886">
    <property type="term" value="C:plasma membrane"/>
    <property type="evidence" value="ECO:0007669"/>
    <property type="project" value="TreeGrafter"/>
</dbReference>
<dbReference type="Proteomes" id="UP000297475">
    <property type="component" value="Unassembled WGS sequence"/>
</dbReference>
<feature type="binding site" evidence="8">
    <location>
        <begin position="298"/>
        <end position="301"/>
    </location>
    <ligand>
        <name>NAD(+)</name>
        <dbReference type="ChEBI" id="CHEBI:57540"/>
    </ligand>
</feature>
<keyword evidence="4 5" id="KW-0520">NAD</keyword>
<gene>
    <name evidence="11" type="primary">ald</name>
    <name evidence="11" type="ORF">E4656_18265</name>
</gene>
<dbReference type="OrthoDB" id="9804592at2"/>
<evidence type="ECO:0000313" key="12">
    <source>
        <dbReference type="Proteomes" id="UP000297475"/>
    </source>
</evidence>
<feature type="binding site" evidence="8">
    <location>
        <position position="220"/>
    </location>
    <ligand>
        <name>NAD(+)</name>
        <dbReference type="ChEBI" id="CHEBI:57540"/>
    </ligand>
</feature>